<sequence>MRKIEKIDKLRLDHRIIASIIKPSSKVLDLGCGEGDLLEYLVKTRNIEGYGIEISESAIYRCVEKGLSVSHEDIDSGLNDYPDRFFDYVIFNQTMQQVHKPKKAIHRALRIGRQVIVGFPNFCHIYARHQMSVKGRVPITRSLPYTWYDTPNMHFLGIKDFHIFCGYEKMRIEQIYYLAKNRAIRFLPNLFAYNAIFLIAKDQTDNQ</sequence>
<dbReference type="Gene3D" id="3.40.50.150">
    <property type="entry name" value="Vaccinia Virus protein VP39"/>
    <property type="match status" value="1"/>
</dbReference>
<name>A0A0F9A488_9ZZZZ</name>
<evidence type="ECO:0008006" key="2">
    <source>
        <dbReference type="Google" id="ProtNLM"/>
    </source>
</evidence>
<dbReference type="EMBL" id="LAZR01044545">
    <property type="protein sequence ID" value="KKL04384.1"/>
    <property type="molecule type" value="Genomic_DNA"/>
</dbReference>
<comment type="caution">
    <text evidence="1">The sequence shown here is derived from an EMBL/GenBank/DDBJ whole genome shotgun (WGS) entry which is preliminary data.</text>
</comment>
<dbReference type="NCBIfam" id="TIGR02081">
    <property type="entry name" value="metW"/>
    <property type="match status" value="1"/>
</dbReference>
<accession>A0A0F9A488</accession>
<protein>
    <recommendedName>
        <fullName evidence="2">Methionine biosynthesis protein MetW</fullName>
    </recommendedName>
</protein>
<dbReference type="InterPro" id="IPR029063">
    <property type="entry name" value="SAM-dependent_MTases_sf"/>
</dbReference>
<dbReference type="Pfam" id="PF07021">
    <property type="entry name" value="MetW"/>
    <property type="match status" value="1"/>
</dbReference>
<reference evidence="1" key="1">
    <citation type="journal article" date="2015" name="Nature">
        <title>Complex archaea that bridge the gap between prokaryotes and eukaryotes.</title>
        <authorList>
            <person name="Spang A."/>
            <person name="Saw J.H."/>
            <person name="Jorgensen S.L."/>
            <person name="Zaremba-Niedzwiedzka K."/>
            <person name="Martijn J."/>
            <person name="Lind A.E."/>
            <person name="van Eijk R."/>
            <person name="Schleper C."/>
            <person name="Guy L."/>
            <person name="Ettema T.J."/>
        </authorList>
    </citation>
    <scope>NUCLEOTIDE SEQUENCE</scope>
</reference>
<proteinExistence type="predicted"/>
<gene>
    <name evidence="1" type="ORF">LCGC14_2616600</name>
</gene>
<dbReference type="InterPro" id="IPR010743">
    <property type="entry name" value="Methionine_synth_MetW"/>
</dbReference>
<dbReference type="SUPFAM" id="SSF53335">
    <property type="entry name" value="S-adenosyl-L-methionine-dependent methyltransferases"/>
    <property type="match status" value="1"/>
</dbReference>
<dbReference type="AlphaFoldDB" id="A0A0F9A488"/>
<dbReference type="PANTHER" id="PTHR43861">
    <property type="entry name" value="TRANS-ACONITATE 2-METHYLTRANSFERASE-RELATED"/>
    <property type="match status" value="1"/>
</dbReference>
<evidence type="ECO:0000313" key="1">
    <source>
        <dbReference type="EMBL" id="KKL04384.1"/>
    </source>
</evidence>
<organism evidence="1">
    <name type="scientific">marine sediment metagenome</name>
    <dbReference type="NCBI Taxonomy" id="412755"/>
    <lineage>
        <taxon>unclassified sequences</taxon>
        <taxon>metagenomes</taxon>
        <taxon>ecological metagenomes</taxon>
    </lineage>
</organism>
<dbReference type="CDD" id="cd02440">
    <property type="entry name" value="AdoMet_MTases"/>
    <property type="match status" value="1"/>
</dbReference>